<keyword evidence="6" id="KW-0067">ATP-binding</keyword>
<dbReference type="Gene3D" id="3.40.50.300">
    <property type="entry name" value="P-loop containing nucleotide triphosphate hydrolases"/>
    <property type="match status" value="1"/>
</dbReference>
<sequence length="879" mass="98548">MASVIPTFLPVVYDSKAEFLNFFRDTVCQADVELFKKLKMNFVVAAALLDDAVIKQTRNPSVKQWLEELRDTVYEADGLLNEINTEALRVKEENVCQSSSRNWESASDCIPSLSSKFLKKIIPQTERIAVRLEAFVKQINPLGFQAGESKRQPCQLPIPTTSLVDKTAIYGRDNDRDKIIQMLLSEDANGDRIAVIPIFGLGGIGKTTLAQLVYNDQRVKDNFSTTAWVYVSEEYDPTRITKELLRELNISFSDSRENLNSLQVKLKVGLTGKKFLLVLDDVWVSDYNQWGNLRIAFEGGLRGSRIILTTRNLYVARMMGREKSIHHMNLISEDDCWSLFVKHAFENRDGSQALEFEEIGKKIVKKCGGLPLAVKTVAGLLRSKTTSEEWEDIFMSEDWSLTSNQMIPPLSYNHLLSHPNRYQSRSTGMTQELKDVNRQLDITFWYFNNSLQQLSIAASEDDVSALYRVISNNPDLLECIDQKPFNNTPLHIAAETGRTRFALEIMSLKPSLGRVLNHDGFSPLDLALRNGHRETVRRLVRFAPELIRIQGRERITPLHYAAEVEEIDFLAEFLMKCPASIEDVTLCCETALHIAVKNGKLRAFKVLFGWLKRTNNRREILNWGDEDGNTVLHVAASTNQTEVAKLLVKYVNVNAKNHEGLTALDISNTKPPIQVNARMKKILLRAGASKASRLHQLPTLAEMLGSPEALIEKIFQFNAYLDEGLSGEMRNSMLAAAILIATSAYQSVLSPPGGVHQGDTNTSNQPAVEPGEVVMRATKFYPFLLGNSLAFGASLGIVFLLLPTTGYGVLHISLVLLMLGYIDSALTISPATPTAVCFVFAGFLLFTLIVAVRMVWKLLQRFPSASWETIGSVYFPNRD</sequence>
<feature type="repeat" description="ANK" evidence="7">
    <location>
        <begin position="627"/>
        <end position="649"/>
    </location>
</feature>
<name>A0A068UDN3_COFCA</name>
<accession>A0A068UDN3</accession>
<evidence type="ECO:0000313" key="13">
    <source>
        <dbReference type="Proteomes" id="UP000295252"/>
    </source>
</evidence>
<dbReference type="SUPFAM" id="SSF48403">
    <property type="entry name" value="Ankyrin repeat"/>
    <property type="match status" value="1"/>
</dbReference>
<dbReference type="FunFam" id="3.40.50.300:FF:001091">
    <property type="entry name" value="Probable disease resistance protein At1g61300"/>
    <property type="match status" value="1"/>
</dbReference>
<evidence type="ECO:0000259" key="9">
    <source>
        <dbReference type="Pfam" id="PF00931"/>
    </source>
</evidence>
<keyword evidence="7" id="KW-0040">ANK repeat</keyword>
<organism evidence="12 13">
    <name type="scientific">Coffea canephora</name>
    <name type="common">Robusta coffee</name>
    <dbReference type="NCBI Taxonomy" id="49390"/>
    <lineage>
        <taxon>Eukaryota</taxon>
        <taxon>Viridiplantae</taxon>
        <taxon>Streptophyta</taxon>
        <taxon>Embryophyta</taxon>
        <taxon>Tracheophyta</taxon>
        <taxon>Spermatophyta</taxon>
        <taxon>Magnoliopsida</taxon>
        <taxon>eudicotyledons</taxon>
        <taxon>Gunneridae</taxon>
        <taxon>Pentapetalae</taxon>
        <taxon>asterids</taxon>
        <taxon>lamiids</taxon>
        <taxon>Gentianales</taxon>
        <taxon>Rubiaceae</taxon>
        <taxon>Ixoroideae</taxon>
        <taxon>Gardenieae complex</taxon>
        <taxon>Bertiereae - Coffeeae clade</taxon>
        <taxon>Coffeeae</taxon>
        <taxon>Coffea</taxon>
    </lineage>
</organism>
<dbReference type="PhylomeDB" id="A0A068UDN3"/>
<evidence type="ECO:0000256" key="2">
    <source>
        <dbReference type="ARBA" id="ARBA00022614"/>
    </source>
</evidence>
<protein>
    <submittedName>
        <fullName evidence="12">Uncharacterized protein</fullName>
    </submittedName>
</protein>
<dbReference type="EMBL" id="HG739105">
    <property type="protein sequence ID" value="CDP06304.1"/>
    <property type="molecule type" value="Genomic_DNA"/>
</dbReference>
<evidence type="ECO:0000313" key="12">
    <source>
        <dbReference type="EMBL" id="CDP06304.1"/>
    </source>
</evidence>
<reference evidence="13" key="1">
    <citation type="journal article" date="2014" name="Science">
        <title>The coffee genome provides insight into the convergent evolution of caffeine biosynthesis.</title>
        <authorList>
            <person name="Denoeud F."/>
            <person name="Carretero-Paulet L."/>
            <person name="Dereeper A."/>
            <person name="Droc G."/>
            <person name="Guyot R."/>
            <person name="Pietrella M."/>
            <person name="Zheng C."/>
            <person name="Alberti A."/>
            <person name="Anthony F."/>
            <person name="Aprea G."/>
            <person name="Aury J.M."/>
            <person name="Bento P."/>
            <person name="Bernard M."/>
            <person name="Bocs S."/>
            <person name="Campa C."/>
            <person name="Cenci A."/>
            <person name="Combes M.C."/>
            <person name="Crouzillat D."/>
            <person name="Da Silva C."/>
            <person name="Daddiego L."/>
            <person name="De Bellis F."/>
            <person name="Dussert S."/>
            <person name="Garsmeur O."/>
            <person name="Gayraud T."/>
            <person name="Guignon V."/>
            <person name="Jahn K."/>
            <person name="Jamilloux V."/>
            <person name="Joet T."/>
            <person name="Labadie K."/>
            <person name="Lan T."/>
            <person name="Leclercq J."/>
            <person name="Lepelley M."/>
            <person name="Leroy T."/>
            <person name="Li L.T."/>
            <person name="Librado P."/>
            <person name="Lopez L."/>
            <person name="Munoz A."/>
            <person name="Noel B."/>
            <person name="Pallavicini A."/>
            <person name="Perrotta G."/>
            <person name="Poncet V."/>
            <person name="Pot D."/>
            <person name="Priyono X."/>
            <person name="Rigoreau M."/>
            <person name="Rouard M."/>
            <person name="Rozas J."/>
            <person name="Tranchant-Dubreuil C."/>
            <person name="VanBuren R."/>
            <person name="Zhang Q."/>
            <person name="Andrade A.C."/>
            <person name="Argout X."/>
            <person name="Bertrand B."/>
            <person name="de Kochko A."/>
            <person name="Graziosi G."/>
            <person name="Henry R.J."/>
            <person name="Jayarama X."/>
            <person name="Ming R."/>
            <person name="Nagai C."/>
            <person name="Rounsley S."/>
            <person name="Sankoff D."/>
            <person name="Giuliano G."/>
            <person name="Albert V.A."/>
            <person name="Wincker P."/>
            <person name="Lashermes P."/>
        </authorList>
    </citation>
    <scope>NUCLEOTIDE SEQUENCE [LARGE SCALE GENOMIC DNA]</scope>
    <source>
        <strain evidence="13">cv. DH200-94</strain>
    </source>
</reference>
<dbReference type="Proteomes" id="UP000295252">
    <property type="component" value="Chromosome XI"/>
</dbReference>
<dbReference type="InterPro" id="IPR027417">
    <property type="entry name" value="P-loop_NTPase"/>
</dbReference>
<evidence type="ECO:0000259" key="11">
    <source>
        <dbReference type="Pfam" id="PF18052"/>
    </source>
</evidence>
<feature type="transmembrane region" description="Helical" evidence="8">
    <location>
        <begin position="809"/>
        <end position="829"/>
    </location>
</feature>
<proteinExistence type="inferred from homology"/>
<dbReference type="InterPro" id="IPR002110">
    <property type="entry name" value="Ankyrin_rpt"/>
</dbReference>
<dbReference type="InterPro" id="IPR042197">
    <property type="entry name" value="Apaf_helical"/>
</dbReference>
<dbReference type="GO" id="GO:0006952">
    <property type="term" value="P:defense response"/>
    <property type="evidence" value="ECO:0007669"/>
    <property type="project" value="UniProtKB-KW"/>
</dbReference>
<evidence type="ECO:0000256" key="5">
    <source>
        <dbReference type="ARBA" id="ARBA00022821"/>
    </source>
</evidence>
<dbReference type="InterPro" id="IPR036770">
    <property type="entry name" value="Ankyrin_rpt-contain_sf"/>
</dbReference>
<evidence type="ECO:0000256" key="1">
    <source>
        <dbReference type="ARBA" id="ARBA00008894"/>
    </source>
</evidence>
<dbReference type="Pfam" id="PF00931">
    <property type="entry name" value="NB-ARC"/>
    <property type="match status" value="1"/>
</dbReference>
<dbReference type="Gramene" id="CDP06304">
    <property type="protein sequence ID" value="CDP06304"/>
    <property type="gene ID" value="GSCOC_T00023073001"/>
</dbReference>
<keyword evidence="2" id="KW-0433">Leucine-rich repeat</keyword>
<dbReference type="PROSITE" id="PS50088">
    <property type="entry name" value="ANK_REPEAT"/>
    <property type="match status" value="1"/>
</dbReference>
<dbReference type="PRINTS" id="PR00364">
    <property type="entry name" value="DISEASERSIST"/>
</dbReference>
<feature type="transmembrane region" description="Helical" evidence="8">
    <location>
        <begin position="835"/>
        <end position="856"/>
    </location>
</feature>
<evidence type="ECO:0000256" key="8">
    <source>
        <dbReference type="SAM" id="Phobius"/>
    </source>
</evidence>
<dbReference type="GO" id="GO:0005524">
    <property type="term" value="F:ATP binding"/>
    <property type="evidence" value="ECO:0007669"/>
    <property type="project" value="UniProtKB-KW"/>
</dbReference>
<evidence type="ECO:0000259" key="10">
    <source>
        <dbReference type="Pfam" id="PF13962"/>
    </source>
</evidence>
<dbReference type="Pfam" id="PF13962">
    <property type="entry name" value="PGG"/>
    <property type="match status" value="1"/>
</dbReference>
<dbReference type="PANTHER" id="PTHR36766:SF51">
    <property type="entry name" value="DISEASE RESISTANCE RPP13-LIKE PROTEIN 1"/>
    <property type="match status" value="1"/>
</dbReference>
<feature type="domain" description="Disease resistance N-terminal" evidence="11">
    <location>
        <begin position="34"/>
        <end position="96"/>
    </location>
</feature>
<evidence type="ECO:0000256" key="6">
    <source>
        <dbReference type="ARBA" id="ARBA00022840"/>
    </source>
</evidence>
<dbReference type="InterPro" id="IPR002182">
    <property type="entry name" value="NB-ARC"/>
</dbReference>
<feature type="domain" description="NB-ARC" evidence="9">
    <location>
        <begin position="174"/>
        <end position="349"/>
    </location>
</feature>
<dbReference type="InterPro" id="IPR026961">
    <property type="entry name" value="PGG_dom"/>
</dbReference>
<dbReference type="AlphaFoldDB" id="A0A068UDN3"/>
<keyword evidence="5" id="KW-0611">Plant defense</keyword>
<dbReference type="Pfam" id="PF18052">
    <property type="entry name" value="Rx_N"/>
    <property type="match status" value="1"/>
</dbReference>
<keyword evidence="3" id="KW-0677">Repeat</keyword>
<dbReference type="PANTHER" id="PTHR36766">
    <property type="entry name" value="PLANT BROAD-SPECTRUM MILDEW RESISTANCE PROTEIN RPW8"/>
    <property type="match status" value="1"/>
</dbReference>
<dbReference type="Gene3D" id="1.10.8.430">
    <property type="entry name" value="Helical domain of apoptotic protease-activating factors"/>
    <property type="match status" value="1"/>
</dbReference>
<keyword evidence="13" id="KW-1185">Reference proteome</keyword>
<keyword evidence="8" id="KW-1133">Transmembrane helix</keyword>
<dbReference type="GO" id="GO:0043531">
    <property type="term" value="F:ADP binding"/>
    <property type="evidence" value="ECO:0007669"/>
    <property type="project" value="InterPro"/>
</dbReference>
<keyword evidence="8" id="KW-0812">Transmembrane</keyword>
<dbReference type="Gene3D" id="1.25.40.20">
    <property type="entry name" value="Ankyrin repeat-containing domain"/>
    <property type="match status" value="1"/>
</dbReference>
<keyword evidence="4" id="KW-0547">Nucleotide-binding</keyword>
<dbReference type="Gene3D" id="1.20.5.4130">
    <property type="match status" value="1"/>
</dbReference>
<dbReference type="SMART" id="SM00248">
    <property type="entry name" value="ANK"/>
    <property type="match status" value="6"/>
</dbReference>
<evidence type="ECO:0000256" key="4">
    <source>
        <dbReference type="ARBA" id="ARBA00022741"/>
    </source>
</evidence>
<dbReference type="STRING" id="49390.A0A068UDN3"/>
<feature type="domain" description="PGG" evidence="10">
    <location>
        <begin position="728"/>
        <end position="804"/>
    </location>
</feature>
<comment type="similarity">
    <text evidence="1">Belongs to the disease resistance NB-LRR family.</text>
</comment>
<dbReference type="InterPro" id="IPR041118">
    <property type="entry name" value="Rx_N"/>
</dbReference>
<evidence type="ECO:0000256" key="3">
    <source>
        <dbReference type="ARBA" id="ARBA00022737"/>
    </source>
</evidence>
<dbReference type="Pfam" id="PF13857">
    <property type="entry name" value="Ank_5"/>
    <property type="match status" value="1"/>
</dbReference>
<gene>
    <name evidence="12" type="ORF">GSCOC_T00023073001</name>
</gene>
<feature type="transmembrane region" description="Helical" evidence="8">
    <location>
        <begin position="780"/>
        <end position="802"/>
    </location>
</feature>
<evidence type="ECO:0000256" key="7">
    <source>
        <dbReference type="PROSITE-ProRule" id="PRU00023"/>
    </source>
</evidence>
<dbReference type="InParanoid" id="A0A068UDN3"/>
<dbReference type="Pfam" id="PF12796">
    <property type="entry name" value="Ank_2"/>
    <property type="match status" value="1"/>
</dbReference>
<dbReference type="PROSITE" id="PS50297">
    <property type="entry name" value="ANK_REP_REGION"/>
    <property type="match status" value="1"/>
</dbReference>
<keyword evidence="8" id="KW-0472">Membrane</keyword>
<dbReference type="SUPFAM" id="SSF52540">
    <property type="entry name" value="P-loop containing nucleoside triphosphate hydrolases"/>
    <property type="match status" value="1"/>
</dbReference>